<reference evidence="1 2" key="1">
    <citation type="submission" date="2023-03" db="EMBL/GenBank/DDBJ databases">
        <title>Draft assemblies of triclosan tolerant bacteria isolated from returned activated sludge.</title>
        <authorList>
            <person name="Van Hamelsveld S."/>
        </authorList>
    </citation>
    <scope>NUCLEOTIDE SEQUENCE [LARGE SCALE GENOMIC DNA]</scope>
    <source>
        <strain evidence="1 2">GW210010_S58</strain>
    </source>
</reference>
<gene>
    <name evidence="1" type="ORF">P3W85_30145</name>
</gene>
<comment type="caution">
    <text evidence="1">The sequence shown here is derived from an EMBL/GenBank/DDBJ whole genome shotgun (WGS) entry which is preliminary data.</text>
</comment>
<sequence>MVTRAGAGATGPVDAGAVVGVTADITLGVAAGVIAGAARGTADSAAAAGVAAGVTAGAGIRSGTRFRPSPFLDGTGATAGGAVTGAAGKSAAACAGACVGVDVDPAATGGDAVAAIAAATRAKQPAASSSSMEMPSRSIWTRIHTIAATFLTSAGTEERMAEDTINADRRNGARPWMRLAPHTGHIEDRT</sequence>
<evidence type="ECO:0000313" key="1">
    <source>
        <dbReference type="EMBL" id="MDF3837185.1"/>
    </source>
</evidence>
<dbReference type="EMBL" id="JARJLM010000484">
    <property type="protein sequence ID" value="MDF3837185.1"/>
    <property type="molecule type" value="Genomic_DNA"/>
</dbReference>
<name>A0ABT6AX35_9BURK</name>
<dbReference type="Proteomes" id="UP001216674">
    <property type="component" value="Unassembled WGS sequence"/>
</dbReference>
<accession>A0ABT6AX35</accession>
<keyword evidence="2" id="KW-1185">Reference proteome</keyword>
<organism evidence="1 2">
    <name type="scientific">Cupriavidus basilensis</name>
    <dbReference type="NCBI Taxonomy" id="68895"/>
    <lineage>
        <taxon>Bacteria</taxon>
        <taxon>Pseudomonadati</taxon>
        <taxon>Pseudomonadota</taxon>
        <taxon>Betaproteobacteria</taxon>
        <taxon>Burkholderiales</taxon>
        <taxon>Burkholderiaceae</taxon>
        <taxon>Cupriavidus</taxon>
    </lineage>
</organism>
<evidence type="ECO:0000313" key="2">
    <source>
        <dbReference type="Proteomes" id="UP001216674"/>
    </source>
</evidence>
<proteinExistence type="predicted"/>
<dbReference type="RefSeq" id="WP_276267472.1">
    <property type="nucleotide sequence ID" value="NZ_JARJLM010000484.1"/>
</dbReference>
<protein>
    <submittedName>
        <fullName evidence="1">Uncharacterized protein</fullName>
    </submittedName>
</protein>